<evidence type="ECO:0000313" key="8">
    <source>
        <dbReference type="Proteomes" id="UP000694257"/>
    </source>
</evidence>
<reference evidence="7 8" key="1">
    <citation type="submission" date="2021-07" db="EMBL/GenBank/DDBJ databases">
        <title>Whole Genome Sequence of Nocardia Iowensis.</title>
        <authorList>
            <person name="Lamm A."/>
            <person name="Collins-Fairclough A.M."/>
            <person name="Bunk B."/>
            <person name="Sproer C."/>
        </authorList>
    </citation>
    <scope>NUCLEOTIDE SEQUENCE [LARGE SCALE GENOMIC DNA]</scope>
    <source>
        <strain evidence="7 8">NRRL 5646</strain>
    </source>
</reference>
<evidence type="ECO:0000256" key="4">
    <source>
        <dbReference type="ARBA" id="ARBA00022989"/>
    </source>
</evidence>
<name>A0ABX8RV80_NOCIO</name>
<sequence length="201" mass="21136">MLVLAPGPDTAVILKNSLIGGRRGGVSTSAGIAVGNLVQGTAAALGVGAVITRSQLVFDVVRIVGAVYLCWLGIQAFRSARRGGSALGVDTPDGDAAVGVHGHGFRWWRQGFLSNVTNPKIMALYLSVLPQFLHDGHASTQTALLLAYTVVVLGLAWQLIVVAMVNRARRWLRRRRVRTALEAITGTALVGFGIGLATESA</sequence>
<keyword evidence="4 6" id="KW-1133">Transmembrane helix</keyword>
<keyword evidence="2" id="KW-1003">Cell membrane</keyword>
<keyword evidence="3 6" id="KW-0812">Transmembrane</keyword>
<feature type="transmembrane region" description="Helical" evidence="6">
    <location>
        <begin position="145"/>
        <end position="165"/>
    </location>
</feature>
<gene>
    <name evidence="7" type="ORF">KV110_08565</name>
</gene>
<dbReference type="InterPro" id="IPR001123">
    <property type="entry name" value="LeuE-type"/>
</dbReference>
<evidence type="ECO:0000256" key="6">
    <source>
        <dbReference type="SAM" id="Phobius"/>
    </source>
</evidence>
<evidence type="ECO:0000256" key="5">
    <source>
        <dbReference type="ARBA" id="ARBA00023136"/>
    </source>
</evidence>
<dbReference type="PIRSF" id="PIRSF006324">
    <property type="entry name" value="LeuE"/>
    <property type="match status" value="1"/>
</dbReference>
<keyword evidence="5 6" id="KW-0472">Membrane</keyword>
<protein>
    <submittedName>
        <fullName evidence="7">LysE family translocator</fullName>
    </submittedName>
</protein>
<proteinExistence type="predicted"/>
<dbReference type="EMBL" id="CP078145">
    <property type="protein sequence ID" value="QXN93141.1"/>
    <property type="molecule type" value="Genomic_DNA"/>
</dbReference>
<comment type="subcellular location">
    <subcellularLocation>
        <location evidence="1">Cell membrane</location>
        <topology evidence="1">Multi-pass membrane protein</topology>
    </subcellularLocation>
</comment>
<evidence type="ECO:0000313" key="7">
    <source>
        <dbReference type="EMBL" id="QXN93141.1"/>
    </source>
</evidence>
<evidence type="ECO:0000256" key="3">
    <source>
        <dbReference type="ARBA" id="ARBA00022692"/>
    </source>
</evidence>
<dbReference type="PANTHER" id="PTHR30086:SF20">
    <property type="entry name" value="ARGININE EXPORTER PROTEIN ARGO-RELATED"/>
    <property type="match status" value="1"/>
</dbReference>
<dbReference type="Pfam" id="PF01810">
    <property type="entry name" value="LysE"/>
    <property type="match status" value="1"/>
</dbReference>
<feature type="transmembrane region" description="Helical" evidence="6">
    <location>
        <begin position="177"/>
        <end position="197"/>
    </location>
</feature>
<evidence type="ECO:0000256" key="1">
    <source>
        <dbReference type="ARBA" id="ARBA00004651"/>
    </source>
</evidence>
<evidence type="ECO:0000256" key="2">
    <source>
        <dbReference type="ARBA" id="ARBA00022475"/>
    </source>
</evidence>
<organism evidence="7 8">
    <name type="scientific">Nocardia iowensis</name>
    <dbReference type="NCBI Taxonomy" id="204891"/>
    <lineage>
        <taxon>Bacteria</taxon>
        <taxon>Bacillati</taxon>
        <taxon>Actinomycetota</taxon>
        <taxon>Actinomycetes</taxon>
        <taxon>Mycobacteriales</taxon>
        <taxon>Nocardiaceae</taxon>
        <taxon>Nocardia</taxon>
    </lineage>
</organism>
<dbReference type="Proteomes" id="UP000694257">
    <property type="component" value="Chromosome"/>
</dbReference>
<dbReference type="PANTHER" id="PTHR30086">
    <property type="entry name" value="ARGININE EXPORTER PROTEIN ARGO"/>
    <property type="match status" value="1"/>
</dbReference>
<accession>A0ABX8RV80</accession>
<keyword evidence="8" id="KW-1185">Reference proteome</keyword>